<reference evidence="1 2" key="1">
    <citation type="submission" date="2015-09" db="EMBL/GenBank/DDBJ databases">
        <title>Trachymyrmex cornetzi WGS genome.</title>
        <authorList>
            <person name="Nygaard S."/>
            <person name="Hu H."/>
            <person name="Boomsma J."/>
            <person name="Zhang G."/>
        </authorList>
    </citation>
    <scope>NUCLEOTIDE SEQUENCE [LARGE SCALE GENOMIC DNA]</scope>
    <source>
        <strain evidence="1">Tcor2-1</strain>
        <tissue evidence="1">Whole body</tissue>
    </source>
</reference>
<keyword evidence="2" id="KW-1185">Reference proteome</keyword>
<sequence>MYSSWSSRNKDPSGATIRSISMAPRAKGVKNNVAARMITFDDYTRCLNEEIEMIRHQSCIRSKLHEVYTISETKIALSPYDDKRYIVPNTTETLPWGHWRIPS</sequence>
<dbReference type="STRING" id="471704.A0A151IUP6"/>
<organism evidence="1 2">
    <name type="scientific">Trachymyrmex cornetzi</name>
    <dbReference type="NCBI Taxonomy" id="471704"/>
    <lineage>
        <taxon>Eukaryota</taxon>
        <taxon>Metazoa</taxon>
        <taxon>Ecdysozoa</taxon>
        <taxon>Arthropoda</taxon>
        <taxon>Hexapoda</taxon>
        <taxon>Insecta</taxon>
        <taxon>Pterygota</taxon>
        <taxon>Neoptera</taxon>
        <taxon>Endopterygota</taxon>
        <taxon>Hymenoptera</taxon>
        <taxon>Apocrita</taxon>
        <taxon>Aculeata</taxon>
        <taxon>Formicoidea</taxon>
        <taxon>Formicidae</taxon>
        <taxon>Myrmicinae</taxon>
        <taxon>Trachymyrmex</taxon>
    </lineage>
</organism>
<dbReference type="EMBL" id="KQ980965">
    <property type="protein sequence ID" value="KYN11005.1"/>
    <property type="molecule type" value="Genomic_DNA"/>
</dbReference>
<dbReference type="AlphaFoldDB" id="A0A151IUP6"/>
<evidence type="ECO:0000313" key="1">
    <source>
        <dbReference type="EMBL" id="KYN11005.1"/>
    </source>
</evidence>
<name>A0A151IUP6_9HYME</name>
<protein>
    <submittedName>
        <fullName evidence="1">Uncharacterized protein</fullName>
    </submittedName>
</protein>
<proteinExistence type="predicted"/>
<evidence type="ECO:0000313" key="2">
    <source>
        <dbReference type="Proteomes" id="UP000078492"/>
    </source>
</evidence>
<accession>A0A151IUP6</accession>
<dbReference type="Proteomes" id="UP000078492">
    <property type="component" value="Unassembled WGS sequence"/>
</dbReference>
<gene>
    <name evidence="1" type="ORF">ALC57_16857</name>
</gene>